<keyword evidence="2 6" id="KW-1003">Cell membrane</keyword>
<dbReference type="NCBIfam" id="TIGR00773">
    <property type="entry name" value="NhaA"/>
    <property type="match status" value="1"/>
</dbReference>
<evidence type="ECO:0000256" key="2">
    <source>
        <dbReference type="ARBA" id="ARBA00022475"/>
    </source>
</evidence>
<feature type="transmembrane region" description="Helical" evidence="6">
    <location>
        <begin position="335"/>
        <end position="360"/>
    </location>
</feature>
<keyword evidence="6" id="KW-0406">Ion transport</keyword>
<keyword evidence="3 6" id="KW-0812">Transmembrane</keyword>
<evidence type="ECO:0000256" key="4">
    <source>
        <dbReference type="ARBA" id="ARBA00022989"/>
    </source>
</evidence>
<feature type="transmembrane region" description="Helical" evidence="6">
    <location>
        <begin position="269"/>
        <end position="290"/>
    </location>
</feature>
<gene>
    <name evidence="6" type="primary">nhaA</name>
    <name evidence="7" type="ORF">Gxy13693_040_017</name>
</gene>
<feature type="transmembrane region" description="Helical" evidence="6">
    <location>
        <begin position="101"/>
        <end position="121"/>
    </location>
</feature>
<accession>A0A0D6Q9G0</accession>
<feature type="transmembrane region" description="Helical" evidence="6">
    <location>
        <begin position="133"/>
        <end position="151"/>
    </location>
</feature>
<dbReference type="GO" id="GO:0005886">
    <property type="term" value="C:plasma membrane"/>
    <property type="evidence" value="ECO:0007669"/>
    <property type="project" value="UniProtKB-SubCell"/>
</dbReference>
<name>A0A0D6Q9G0_KOMXY</name>
<comment type="subcellular location">
    <subcellularLocation>
        <location evidence="1">Cell inner membrane</location>
        <topology evidence="1">Multi-pass membrane protein</topology>
    </subcellularLocation>
    <subcellularLocation>
        <location evidence="6">Cell membrane</location>
        <topology evidence="6">Multi-pass membrane protein</topology>
    </subcellularLocation>
</comment>
<comment type="function">
    <text evidence="6">Na(+)/H(+) antiporter that extrudes sodium in exchange for external protons.</text>
</comment>
<sequence length="403" mass="41896">MTDTSSTLPGGIRRFFISPSAGTTALLLASMLGLALANSPEAAHYHRLVTLPMRLPLLGAHGPTDMGSWVSDGLMTLFFLVVIADIKTEIISGHLSSPRKIALPLIGAAGGMIMPALTYLMVTHGHAGTSHGWAIPVATDAAFTLPVMLVLGSRVSAGARTWLMALAVFDDILGILVIALFYGTALCWPALLVAGLVTLGMICLNRAGIRALWPYAGGGMLLWVSFLNSGLHPTLAALVTGLCLPAMPSGTTGKQRSPLDTVTAVVNPVVTWGVLPLFGFINLGVSLVGLHASMLLAPVPLGIILALLVGKPTGVFGATMLAFQLKLSPLPAATSIGMLFGLSLLCGIGFTISLFIADLAFSGSEFETPARIGIFTGSVIAALIGWVWLRFSPLRADPAPARC</sequence>
<dbReference type="Pfam" id="PF06965">
    <property type="entry name" value="Na_H_antiport_1"/>
    <property type="match status" value="1"/>
</dbReference>
<dbReference type="Gene3D" id="1.20.1530.10">
    <property type="entry name" value="Na+/H+ antiporter like domain"/>
    <property type="match status" value="1"/>
</dbReference>
<keyword evidence="4 6" id="KW-1133">Transmembrane helix</keyword>
<keyword evidence="5 6" id="KW-0472">Membrane</keyword>
<dbReference type="PANTHER" id="PTHR30341:SF0">
    <property type="entry name" value="NA(+)_H(+) ANTIPORTER NHAA"/>
    <property type="match status" value="1"/>
</dbReference>
<keyword evidence="6" id="KW-0050">Antiport</keyword>
<keyword evidence="6" id="KW-0915">Sodium</keyword>
<comment type="similarity">
    <text evidence="6">Belongs to the NhaA Na(+)/H(+) (TC 2.A.33) antiporter family.</text>
</comment>
<protein>
    <recommendedName>
        <fullName evidence="6">Na(+)/H(+) antiporter NhaA</fullName>
    </recommendedName>
    <alternativeName>
        <fullName evidence="6">Sodium/proton antiporter NhaA</fullName>
    </alternativeName>
</protein>
<keyword evidence="6" id="KW-0813">Transport</keyword>
<dbReference type="GO" id="GO:0015385">
    <property type="term" value="F:sodium:proton antiporter activity"/>
    <property type="evidence" value="ECO:0007669"/>
    <property type="project" value="UniProtKB-UniRule"/>
</dbReference>
<dbReference type="EMBL" id="BANJ01000040">
    <property type="protein sequence ID" value="GAO00070.1"/>
    <property type="molecule type" value="Genomic_DNA"/>
</dbReference>
<dbReference type="Proteomes" id="UP000032683">
    <property type="component" value="Unassembled WGS sequence"/>
</dbReference>
<dbReference type="InterPro" id="IPR004670">
    <property type="entry name" value="NhaA"/>
</dbReference>
<dbReference type="PANTHER" id="PTHR30341">
    <property type="entry name" value="SODIUM ION/PROTON ANTIPORTER NHAA-RELATED"/>
    <property type="match status" value="1"/>
</dbReference>
<comment type="caution">
    <text evidence="6">Lacks conserved residue(s) required for the propagation of feature annotation.</text>
</comment>
<evidence type="ECO:0000256" key="1">
    <source>
        <dbReference type="ARBA" id="ARBA00004429"/>
    </source>
</evidence>
<comment type="catalytic activity">
    <reaction evidence="6">
        <text>Na(+)(in) + 2 H(+)(out) = Na(+)(out) + 2 H(+)(in)</text>
        <dbReference type="Rhea" id="RHEA:29251"/>
        <dbReference type="ChEBI" id="CHEBI:15378"/>
        <dbReference type="ChEBI" id="CHEBI:29101"/>
    </reaction>
</comment>
<comment type="caution">
    <text evidence="7">The sequence shown here is derived from an EMBL/GenBank/DDBJ whole genome shotgun (WGS) entry which is preliminary data.</text>
</comment>
<feature type="transmembrane region" description="Helical" evidence="6">
    <location>
        <begin position="372"/>
        <end position="389"/>
    </location>
</feature>
<evidence type="ECO:0000256" key="6">
    <source>
        <dbReference type="HAMAP-Rule" id="MF_01844"/>
    </source>
</evidence>
<dbReference type="InterPro" id="IPR023171">
    <property type="entry name" value="Na/H_antiporter_dom_sf"/>
</dbReference>
<dbReference type="AlphaFoldDB" id="A0A0D6Q9G0"/>
<reference evidence="7 8" key="1">
    <citation type="submission" date="2012-11" db="EMBL/GenBank/DDBJ databases">
        <title>Whole genome sequence of Gluconacetobacter xylinus NBRC 13693.</title>
        <authorList>
            <person name="Azuma Y."/>
            <person name="Higashiura N."/>
            <person name="Hirakawa H."/>
            <person name="Matsushita K."/>
        </authorList>
    </citation>
    <scope>NUCLEOTIDE SEQUENCE [LARGE SCALE GENOMIC DNA]</scope>
    <source>
        <strain evidence="7 8">NBRC 13693</strain>
    </source>
</reference>
<dbReference type="HAMAP" id="MF_01844">
    <property type="entry name" value="NhaA"/>
    <property type="match status" value="1"/>
</dbReference>
<keyword evidence="6" id="KW-0739">Sodium transport</keyword>
<dbReference type="GO" id="GO:0006885">
    <property type="term" value="P:regulation of pH"/>
    <property type="evidence" value="ECO:0007669"/>
    <property type="project" value="UniProtKB-UniRule"/>
</dbReference>
<organism evidence="7 8">
    <name type="scientific">Komagataeibacter xylinus NBRC 13693</name>
    <dbReference type="NCBI Taxonomy" id="1234668"/>
    <lineage>
        <taxon>Bacteria</taxon>
        <taxon>Pseudomonadati</taxon>
        <taxon>Pseudomonadota</taxon>
        <taxon>Alphaproteobacteria</taxon>
        <taxon>Acetobacterales</taxon>
        <taxon>Acetobacteraceae</taxon>
        <taxon>Komagataeibacter</taxon>
    </lineage>
</organism>
<evidence type="ECO:0000256" key="3">
    <source>
        <dbReference type="ARBA" id="ARBA00022692"/>
    </source>
</evidence>
<evidence type="ECO:0000313" key="8">
    <source>
        <dbReference type="Proteomes" id="UP000032683"/>
    </source>
</evidence>
<evidence type="ECO:0000313" key="7">
    <source>
        <dbReference type="EMBL" id="GAO00070.1"/>
    </source>
</evidence>
<proteinExistence type="inferred from homology"/>
<feature type="transmembrane region" description="Helical" evidence="6">
    <location>
        <begin position="302"/>
        <end position="323"/>
    </location>
</feature>
<dbReference type="RefSeq" id="WP_048856486.1">
    <property type="nucleotide sequence ID" value="NZ_BANJ01000040.1"/>
</dbReference>
<evidence type="ECO:0000256" key="5">
    <source>
        <dbReference type="ARBA" id="ARBA00023136"/>
    </source>
</evidence>